<evidence type="ECO:0000313" key="2">
    <source>
        <dbReference type="Proteomes" id="UP000738126"/>
    </source>
</evidence>
<protein>
    <recommendedName>
        <fullName evidence="3">RanBP2-type domain-containing protein</fullName>
    </recommendedName>
</protein>
<sequence>MPPTYNRLDDLLAQRSGAQRMRTRFDDHGNGFELWGDGSPDGLLQAWYCAACQARVSDPEEGCKSCGAPGVAGPTRPAADTKRGYGVAARLVHARSRQGQARAGGGRTANTRALMRLEDDIYVILSQPSIEEACQAAQALAAGAEADAEAAQATKEHQR</sequence>
<organism evidence="1 2">
    <name type="scientific">Halorhodospira neutriphila</name>
    <dbReference type="NCBI Taxonomy" id="168379"/>
    <lineage>
        <taxon>Bacteria</taxon>
        <taxon>Pseudomonadati</taxon>
        <taxon>Pseudomonadota</taxon>
        <taxon>Gammaproteobacteria</taxon>
        <taxon>Chromatiales</taxon>
        <taxon>Ectothiorhodospiraceae</taxon>
        <taxon>Halorhodospira</taxon>
    </lineage>
</organism>
<reference evidence="1 2" key="1">
    <citation type="journal article" date="2020" name="Microorganisms">
        <title>Osmotic Adaptation and Compatible Solute Biosynthesis of Phototrophic Bacteria as Revealed from Genome Analyses.</title>
        <authorList>
            <person name="Imhoff J.F."/>
            <person name="Rahn T."/>
            <person name="Kunzel S."/>
            <person name="Keller A."/>
            <person name="Neulinger S.C."/>
        </authorList>
    </citation>
    <scope>NUCLEOTIDE SEQUENCE [LARGE SCALE GENOMIC DNA]</scope>
    <source>
        <strain evidence="1 2">DSM 15116</strain>
    </source>
</reference>
<proteinExistence type="predicted"/>
<dbReference type="EMBL" id="NRSH01000007">
    <property type="protein sequence ID" value="MBK1725696.1"/>
    <property type="molecule type" value="Genomic_DNA"/>
</dbReference>
<evidence type="ECO:0000313" key="1">
    <source>
        <dbReference type="EMBL" id="MBK1725696.1"/>
    </source>
</evidence>
<gene>
    <name evidence="1" type="ORF">CKO13_01400</name>
</gene>
<keyword evidence="2" id="KW-1185">Reference proteome</keyword>
<comment type="caution">
    <text evidence="1">The sequence shown here is derived from an EMBL/GenBank/DDBJ whole genome shotgun (WGS) entry which is preliminary data.</text>
</comment>
<name>A0ABS1E5P3_9GAMM</name>
<dbReference type="Proteomes" id="UP000738126">
    <property type="component" value="Unassembled WGS sequence"/>
</dbReference>
<accession>A0ABS1E5P3</accession>
<evidence type="ECO:0008006" key="3">
    <source>
        <dbReference type="Google" id="ProtNLM"/>
    </source>
</evidence>